<dbReference type="AlphaFoldDB" id="A0A852YT05"/>
<proteinExistence type="predicted"/>
<dbReference type="GO" id="GO:0047840">
    <property type="term" value="F:dCTP diphosphatase activity"/>
    <property type="evidence" value="ECO:0007669"/>
    <property type="project" value="TreeGrafter"/>
</dbReference>
<sequence length="69" mass="7830">MSPGEPRQRLPDEVVDVLSYLIRLADACDNDPVAAAREKFDRNESRYPQYLTRGSTAKFTQLNSPDENT</sequence>
<evidence type="ECO:0000313" key="1">
    <source>
        <dbReference type="EMBL" id="NYH77240.1"/>
    </source>
</evidence>
<dbReference type="PANTHER" id="PTHR46523">
    <property type="entry name" value="DCTP PYROPHOSPHATASE 1"/>
    <property type="match status" value="1"/>
</dbReference>
<dbReference type="EMBL" id="JACBYW010000001">
    <property type="protein sequence ID" value="NYH77240.1"/>
    <property type="molecule type" value="Genomic_DNA"/>
</dbReference>
<dbReference type="GO" id="GO:0042262">
    <property type="term" value="P:DNA protection"/>
    <property type="evidence" value="ECO:0007669"/>
    <property type="project" value="TreeGrafter"/>
</dbReference>
<dbReference type="GO" id="GO:0006253">
    <property type="term" value="P:dCTP catabolic process"/>
    <property type="evidence" value="ECO:0007669"/>
    <property type="project" value="TreeGrafter"/>
</dbReference>
<reference evidence="1 2" key="1">
    <citation type="submission" date="2020-07" db="EMBL/GenBank/DDBJ databases">
        <title>Genomic Encyclopedia of Type Strains, Phase III (KMG-III): the genomes of soil and plant-associated and newly described type strains.</title>
        <authorList>
            <person name="Whitman W."/>
        </authorList>
    </citation>
    <scope>NUCLEOTIDE SEQUENCE [LARGE SCALE GENOMIC DNA]</scope>
    <source>
        <strain evidence="1 2">CECT 8576</strain>
    </source>
</reference>
<organism evidence="1 2">
    <name type="scientific">Actinopolyspora biskrensis</name>
    <dbReference type="NCBI Taxonomy" id="1470178"/>
    <lineage>
        <taxon>Bacteria</taxon>
        <taxon>Bacillati</taxon>
        <taxon>Actinomycetota</taxon>
        <taxon>Actinomycetes</taxon>
        <taxon>Actinopolysporales</taxon>
        <taxon>Actinopolysporaceae</taxon>
        <taxon>Actinopolyspora</taxon>
    </lineage>
</organism>
<dbReference type="SUPFAM" id="SSF101386">
    <property type="entry name" value="all-alpha NTP pyrophosphatases"/>
    <property type="match status" value="1"/>
</dbReference>
<dbReference type="Gene3D" id="1.10.287.1080">
    <property type="entry name" value="MazG-like"/>
    <property type="match status" value="1"/>
</dbReference>
<dbReference type="PANTHER" id="PTHR46523:SF1">
    <property type="entry name" value="DCTP PYROPHOSPHATASE 1"/>
    <property type="match status" value="1"/>
</dbReference>
<accession>A0A852YT05</accession>
<dbReference type="InterPro" id="IPR052555">
    <property type="entry name" value="dCTP_Pyrophosphatase"/>
</dbReference>
<dbReference type="Proteomes" id="UP000548304">
    <property type="component" value="Unassembled WGS sequence"/>
</dbReference>
<keyword evidence="2" id="KW-1185">Reference proteome</keyword>
<comment type="caution">
    <text evidence="1">The sequence shown here is derived from an EMBL/GenBank/DDBJ whole genome shotgun (WGS) entry which is preliminary data.</text>
</comment>
<evidence type="ECO:0000313" key="2">
    <source>
        <dbReference type="Proteomes" id="UP000548304"/>
    </source>
</evidence>
<gene>
    <name evidence="1" type="ORF">FHR84_000554</name>
</gene>
<dbReference type="RefSeq" id="WP_179533813.1">
    <property type="nucleotide sequence ID" value="NZ_JACBYW010000001.1"/>
</dbReference>
<evidence type="ECO:0008006" key="3">
    <source>
        <dbReference type="Google" id="ProtNLM"/>
    </source>
</evidence>
<name>A0A852YT05_9ACTN</name>
<protein>
    <recommendedName>
        <fullName evidence="3">NTP pyrophosphatase, house-cleaning of non-canonical NTPs</fullName>
    </recommendedName>
</protein>
<dbReference type="GO" id="GO:0005829">
    <property type="term" value="C:cytosol"/>
    <property type="evidence" value="ECO:0007669"/>
    <property type="project" value="TreeGrafter"/>
</dbReference>